<dbReference type="InterPro" id="IPR044862">
    <property type="entry name" value="Pro_4_hyd_alph_FE2OG_OXY"/>
</dbReference>
<evidence type="ECO:0000256" key="2">
    <source>
        <dbReference type="ARBA" id="ARBA00022723"/>
    </source>
</evidence>
<dbReference type="GO" id="GO:0031418">
    <property type="term" value="F:L-ascorbic acid binding"/>
    <property type="evidence" value="ECO:0007669"/>
    <property type="project" value="InterPro"/>
</dbReference>
<evidence type="ECO:0000256" key="5">
    <source>
        <dbReference type="ARBA" id="ARBA00023004"/>
    </source>
</evidence>
<dbReference type="AlphaFoldDB" id="A0AB34J209"/>
<accession>A0AB34J209</accession>
<dbReference type="EMBL" id="JBGBPQ010000013">
    <property type="protein sequence ID" value="KAL1511693.1"/>
    <property type="molecule type" value="Genomic_DNA"/>
</dbReference>
<dbReference type="PANTHER" id="PTHR10869">
    <property type="entry name" value="PROLYL 4-HYDROXYLASE ALPHA SUBUNIT"/>
    <property type="match status" value="1"/>
</dbReference>
<dbReference type="GO" id="GO:0005506">
    <property type="term" value="F:iron ion binding"/>
    <property type="evidence" value="ECO:0007669"/>
    <property type="project" value="InterPro"/>
</dbReference>
<dbReference type="Gene3D" id="2.60.120.620">
    <property type="entry name" value="q2cbj1_9rhob like domain"/>
    <property type="match status" value="1"/>
</dbReference>
<evidence type="ECO:0000313" key="7">
    <source>
        <dbReference type="EMBL" id="KAL1511693.1"/>
    </source>
</evidence>
<dbReference type="SMART" id="SM00702">
    <property type="entry name" value="P4Hc"/>
    <property type="match status" value="1"/>
</dbReference>
<reference evidence="7 8" key="1">
    <citation type="journal article" date="2024" name="Science">
        <title>Giant polyketide synthase enzymes in the biosynthesis of giant marine polyether toxins.</title>
        <authorList>
            <person name="Fallon T.R."/>
            <person name="Shende V.V."/>
            <person name="Wierzbicki I.H."/>
            <person name="Pendleton A.L."/>
            <person name="Watervoot N.F."/>
            <person name="Auber R.P."/>
            <person name="Gonzalez D.J."/>
            <person name="Wisecaver J.H."/>
            <person name="Moore B.S."/>
        </authorList>
    </citation>
    <scope>NUCLEOTIDE SEQUENCE [LARGE SCALE GENOMIC DNA]</scope>
    <source>
        <strain evidence="7 8">12B1</strain>
    </source>
</reference>
<keyword evidence="3" id="KW-0223">Dioxygenase</keyword>
<dbReference type="GO" id="GO:0005783">
    <property type="term" value="C:endoplasmic reticulum"/>
    <property type="evidence" value="ECO:0007669"/>
    <property type="project" value="TreeGrafter"/>
</dbReference>
<keyword evidence="4" id="KW-0560">Oxidoreductase</keyword>
<dbReference type="GO" id="GO:0004656">
    <property type="term" value="F:procollagen-proline 4-dioxygenase activity"/>
    <property type="evidence" value="ECO:0007669"/>
    <property type="project" value="TreeGrafter"/>
</dbReference>
<organism evidence="7 8">
    <name type="scientific">Prymnesium parvum</name>
    <name type="common">Toxic golden alga</name>
    <dbReference type="NCBI Taxonomy" id="97485"/>
    <lineage>
        <taxon>Eukaryota</taxon>
        <taxon>Haptista</taxon>
        <taxon>Haptophyta</taxon>
        <taxon>Prymnesiophyceae</taxon>
        <taxon>Prymnesiales</taxon>
        <taxon>Prymnesiaceae</taxon>
        <taxon>Prymnesium</taxon>
    </lineage>
</organism>
<evidence type="ECO:0000256" key="1">
    <source>
        <dbReference type="ARBA" id="ARBA00001961"/>
    </source>
</evidence>
<dbReference type="InterPro" id="IPR045054">
    <property type="entry name" value="P4HA-like"/>
</dbReference>
<keyword evidence="2" id="KW-0479">Metal-binding</keyword>
<dbReference type="InterPro" id="IPR006620">
    <property type="entry name" value="Pro_4_hyd_alph"/>
</dbReference>
<gene>
    <name evidence="7" type="ORF">AB1Y20_004982</name>
</gene>
<evidence type="ECO:0000313" key="8">
    <source>
        <dbReference type="Proteomes" id="UP001515480"/>
    </source>
</evidence>
<feature type="domain" description="Fe2OG dioxygenase" evidence="6">
    <location>
        <begin position="126"/>
        <end position="239"/>
    </location>
</feature>
<keyword evidence="8" id="KW-1185">Reference proteome</keyword>
<keyword evidence="5" id="KW-0408">Iron</keyword>
<proteinExistence type="predicted"/>
<name>A0AB34J209_PRYPA</name>
<comment type="caution">
    <text evidence="7">The sequence shown here is derived from an EMBL/GenBank/DDBJ whole genome shotgun (WGS) entry which is preliminary data.</text>
</comment>
<protein>
    <recommendedName>
        <fullName evidence="6">Fe2OG dioxygenase domain-containing protein</fullName>
    </recommendedName>
</protein>
<dbReference type="InterPro" id="IPR005123">
    <property type="entry name" value="Oxoglu/Fe-dep_dioxygenase_dom"/>
</dbReference>
<comment type="cofactor">
    <cofactor evidence="1">
        <name>L-ascorbate</name>
        <dbReference type="ChEBI" id="CHEBI:38290"/>
    </cofactor>
</comment>
<dbReference type="Pfam" id="PF13640">
    <property type="entry name" value="2OG-FeII_Oxy_3"/>
    <property type="match status" value="1"/>
</dbReference>
<evidence type="ECO:0000256" key="4">
    <source>
        <dbReference type="ARBA" id="ARBA00023002"/>
    </source>
</evidence>
<sequence>MLLLLLALTSSAEALFANPLAALSDLVGPTDGPISQRRANFAVPSHPNLKALHDSPPVYQIPGFLNDEECDALVHAALERKFPRIPYGAKNKIFTGTKWAAHKQDPSVDQFLSYACEVFGGVPETRFDPVTVTRYSAGQYQAKHLDARLQHQIVRNKAYLATGGQRIAQLICYLQAPAAGGETRFFGPAFGGLAVPPKKGTALIFPTATLDGLADERYLHSGEPVIKGDKWIVGTWLMEAERTDGADVRKAIEELWKLEARS</sequence>
<evidence type="ECO:0000259" key="6">
    <source>
        <dbReference type="PROSITE" id="PS51471"/>
    </source>
</evidence>
<evidence type="ECO:0000256" key="3">
    <source>
        <dbReference type="ARBA" id="ARBA00022964"/>
    </source>
</evidence>
<dbReference type="PROSITE" id="PS51471">
    <property type="entry name" value="FE2OG_OXY"/>
    <property type="match status" value="1"/>
</dbReference>
<dbReference type="Proteomes" id="UP001515480">
    <property type="component" value="Unassembled WGS sequence"/>
</dbReference>
<dbReference type="PANTHER" id="PTHR10869:SF246">
    <property type="entry name" value="TRANSMEMBRANE PROLYL 4-HYDROXYLASE"/>
    <property type="match status" value="1"/>
</dbReference>